<sequence length="287" mass="33493">MDHTLLKFIKEHVLYVHKLGIYLVYEAGKYLWEQTDIDGLTKMCLYKYNDRMWDFYAVHRVLKSIDSNVMTEYSTIDKLIHSKSMNFIPFTKGCWDIQKQLFRSDFKKTDYLFTTLPFEYKPLLESEPNINKVAPKICQWLRDRGDGSEILVNVLSGVMFSCILQIQNPERFLFLTGHSATGQSTFFLLLTLLVSEHNIYTVSEDDFSCDFSLEDLSEGTPKSLIIFHDIGRTVSSGFINRIRTLVSSKGETKHKRIRRKNKKTGYLQFSGMMCAACPHLREFKRRV</sequence>
<name>A0A386AY86_9CHLO</name>
<dbReference type="AlphaFoldDB" id="A0A386AY86"/>
<accession>A0A386AY86</accession>
<reference evidence="1" key="1">
    <citation type="submission" date="2018-07" db="EMBL/GenBank/DDBJ databases">
        <authorList>
            <person name="Quirk P.G."/>
            <person name="Krulwich T.A."/>
        </authorList>
    </citation>
    <scope>NUCLEOTIDE SEQUENCE</scope>
</reference>
<protein>
    <recommendedName>
        <fullName evidence="2">Bacteriophage/plasmid primase P4 C-terminal domain-containing protein</fullName>
    </recommendedName>
</protein>
<organism evidence="1">
    <name type="scientific">Pseudochlorodesmis sp. HV01306b</name>
    <dbReference type="NCBI Taxonomy" id="2358489"/>
    <lineage>
        <taxon>Eukaryota</taxon>
        <taxon>Viridiplantae</taxon>
        <taxon>Chlorophyta</taxon>
        <taxon>core chlorophytes</taxon>
        <taxon>Ulvophyceae</taxon>
        <taxon>TCBD clade</taxon>
        <taxon>Bryopsidales</taxon>
        <taxon>Bryopsidineae</taxon>
        <taxon>Bryopsidaceae</taxon>
        <taxon>Pseudochlorodesmis</taxon>
    </lineage>
</organism>
<dbReference type="Gene3D" id="3.40.50.300">
    <property type="entry name" value="P-loop containing nucleotide triphosphate hydrolases"/>
    <property type="match status" value="1"/>
</dbReference>
<keyword evidence="1" id="KW-0934">Plastid</keyword>
<geneLocation type="chloroplast" evidence="1"/>
<dbReference type="InterPro" id="IPR027417">
    <property type="entry name" value="P-loop_NTPase"/>
</dbReference>
<gene>
    <name evidence="1" type="primary">orf287</name>
</gene>
<dbReference type="EMBL" id="MH591096">
    <property type="protein sequence ID" value="AYC64395.1"/>
    <property type="molecule type" value="Genomic_DNA"/>
</dbReference>
<reference evidence="1" key="2">
    <citation type="journal article" date="2019" name="Mol. Phylogenet. Evol.">
        <title>Reassessment of the classification of bryopsidales (chlorophyta) based on chloroplast phylogenomic analyses.</title>
        <authorList>
            <person name="Cremen M.C."/>
            <person name="Leliaert F."/>
            <person name="West J."/>
            <person name="Lam D.W."/>
            <person name="Shimada S."/>
            <person name="Lopez-Bautista J.M."/>
            <person name="Verbruggen H."/>
        </authorList>
    </citation>
    <scope>NUCLEOTIDE SEQUENCE</scope>
</reference>
<evidence type="ECO:0000313" key="1">
    <source>
        <dbReference type="EMBL" id="AYC64395.1"/>
    </source>
</evidence>
<proteinExistence type="predicted"/>
<keyword evidence="1" id="KW-0150">Chloroplast</keyword>
<evidence type="ECO:0008006" key="2">
    <source>
        <dbReference type="Google" id="ProtNLM"/>
    </source>
</evidence>